<reference evidence="2 3" key="1">
    <citation type="journal article" date="2007" name="Nat. Biotechnol.">
        <title>Genome sequence of the lignocellulose-bioconverting and xylose-fermenting yeast Pichia stipitis.</title>
        <authorList>
            <person name="Jeffries T.W."/>
            <person name="Grigoriev I.V."/>
            <person name="Grimwood J."/>
            <person name="Laplaza J.M."/>
            <person name="Aerts A."/>
            <person name="Salamov A."/>
            <person name="Schmutz J."/>
            <person name="Lindquist E."/>
            <person name="Dehal P."/>
            <person name="Shapiro H."/>
            <person name="Jin Y.S."/>
            <person name="Passoth V."/>
            <person name="Richardson P.M."/>
        </authorList>
    </citation>
    <scope>NUCLEOTIDE SEQUENCE [LARGE SCALE GENOMIC DNA]</scope>
    <source>
        <strain evidence="3">ATCC 58785 / CBS 6054 / NBRC 10063 / NRRL Y-11545</strain>
    </source>
</reference>
<dbReference type="OMA" id="CKNINDP"/>
<dbReference type="AlphaFoldDB" id="A3LSG2"/>
<name>A3LSG2_PICST</name>
<protein>
    <submittedName>
        <fullName evidence="2">Reressed in hyphal development</fullName>
    </submittedName>
</protein>
<keyword evidence="3" id="KW-1185">Reference proteome</keyword>
<dbReference type="InParanoid" id="A3LSG2"/>
<dbReference type="Proteomes" id="UP000002258">
    <property type="component" value="Chromosome 3"/>
</dbReference>
<proteinExistence type="predicted"/>
<organism evidence="2 3">
    <name type="scientific">Scheffersomyces stipitis (strain ATCC 58785 / CBS 6054 / NBRC 10063 / NRRL Y-11545)</name>
    <name type="common">Yeast</name>
    <name type="synonym">Pichia stipitis</name>
    <dbReference type="NCBI Taxonomy" id="322104"/>
    <lineage>
        <taxon>Eukaryota</taxon>
        <taxon>Fungi</taxon>
        <taxon>Dikarya</taxon>
        <taxon>Ascomycota</taxon>
        <taxon>Saccharomycotina</taxon>
        <taxon>Pichiomycetes</taxon>
        <taxon>Debaryomycetaceae</taxon>
        <taxon>Scheffersomyces</taxon>
    </lineage>
</organism>
<sequence>MKYISSVLFLLSVYATSVSAVIYTVYLGVSSDDETLPTGLSSIHEGAGINYFFLGEGSQNLTYDDDQKLLYFDSTPEVRQFFSVVGNIVQLTVAPDATEVNVDGPLLAFQGSTGGFYAQKNINDPYRYSQNSYALVHYDSDAPEDAIPVNV</sequence>
<feature type="chain" id="PRO_5002655014" evidence="1">
    <location>
        <begin position="21"/>
        <end position="151"/>
    </location>
</feature>
<dbReference type="HOGENOM" id="CLU_083354_1_0_1"/>
<dbReference type="EMBL" id="CP000497">
    <property type="protein sequence ID" value="ABN65563.1"/>
    <property type="molecule type" value="Genomic_DNA"/>
</dbReference>
<keyword evidence="1" id="KW-0732">Signal</keyword>
<dbReference type="RefSeq" id="XP_001383592.1">
    <property type="nucleotide sequence ID" value="XM_001383555.1"/>
</dbReference>
<evidence type="ECO:0000256" key="1">
    <source>
        <dbReference type="SAM" id="SignalP"/>
    </source>
</evidence>
<dbReference type="GeneID" id="4838066"/>
<feature type="non-terminal residue" evidence="2">
    <location>
        <position position="151"/>
    </location>
</feature>
<dbReference type="eggNOG" id="ENOG502SXWZ">
    <property type="taxonomic scope" value="Eukaryota"/>
</dbReference>
<dbReference type="OrthoDB" id="4018368at2759"/>
<evidence type="ECO:0000313" key="3">
    <source>
        <dbReference type="Proteomes" id="UP000002258"/>
    </source>
</evidence>
<feature type="signal peptide" evidence="1">
    <location>
        <begin position="1"/>
        <end position="20"/>
    </location>
</feature>
<dbReference type="STRING" id="322104.A3LSG2"/>
<accession>A3LSG2</accession>
<gene>
    <name evidence="2" type="ORF">PICST_57358</name>
</gene>
<evidence type="ECO:0000313" key="2">
    <source>
        <dbReference type="EMBL" id="ABN65563.1"/>
    </source>
</evidence>
<dbReference type="KEGG" id="pic:PICST_57358"/>